<feature type="compositionally biased region" description="Low complexity" evidence="1">
    <location>
        <begin position="332"/>
        <end position="346"/>
    </location>
</feature>
<evidence type="ECO:0000256" key="2">
    <source>
        <dbReference type="SAM" id="Phobius"/>
    </source>
</evidence>
<keyword evidence="2" id="KW-0812">Transmembrane</keyword>
<feature type="compositionally biased region" description="Basic and acidic residues" evidence="1">
    <location>
        <begin position="283"/>
        <end position="297"/>
    </location>
</feature>
<feature type="compositionally biased region" description="Polar residues" evidence="1">
    <location>
        <begin position="352"/>
        <end position="370"/>
    </location>
</feature>
<evidence type="ECO:0008006" key="5">
    <source>
        <dbReference type="Google" id="ProtNLM"/>
    </source>
</evidence>
<dbReference type="Proteomes" id="UP001148614">
    <property type="component" value="Unassembled WGS sequence"/>
</dbReference>
<evidence type="ECO:0000313" key="3">
    <source>
        <dbReference type="EMBL" id="KAJ3567544.1"/>
    </source>
</evidence>
<evidence type="ECO:0000313" key="4">
    <source>
        <dbReference type="Proteomes" id="UP001148614"/>
    </source>
</evidence>
<proteinExistence type="predicted"/>
<protein>
    <recommendedName>
        <fullName evidence="5">Transmembrane protein</fullName>
    </recommendedName>
</protein>
<dbReference type="CDD" id="cd12087">
    <property type="entry name" value="TM_EGFR-like"/>
    <property type="match status" value="1"/>
</dbReference>
<dbReference type="VEuPathDB" id="FungiDB:F4678DRAFT_461857"/>
<keyword evidence="4" id="KW-1185">Reference proteome</keyword>
<sequence>MDQQEEDEDHNAIHMMLSRGPGALYRRREPAELGRDSASACVAACFEKFVPNVQDVCRQLQQPNSQRMYLWSLYCCDFVNCGVYIGDIGQSPNVDLIINECQNIGFPSIEDPGPPSLDYCMSSTAFAVTTSLPPQTWNAVSVTAQVTITPPSDMTVYAVTPGHTASLMSGTFASSPSTLLVPASSTSASSSIASEANTSRLSGGATAAIVIFSVIAVLAITALLLFLFRRQNKGSRSSSRGLRLTPYNNRPYPGPRSASLTHLIPPPPSASSRSAQLTPPAKLSDRKYLQSGRKPDAPRSSASMTGSGQPLPTSPTRALAQSRSKSRHKRGTTTTTTSSHIITPTAAPTPPQYSQGGIHSSNTGPGTSTVPVEPNKYAAFTHHEVPSRI</sequence>
<dbReference type="EMBL" id="JANPWZ010001228">
    <property type="protein sequence ID" value="KAJ3567544.1"/>
    <property type="molecule type" value="Genomic_DNA"/>
</dbReference>
<feature type="region of interest" description="Disordered" evidence="1">
    <location>
        <begin position="235"/>
        <end position="373"/>
    </location>
</feature>
<reference evidence="3" key="1">
    <citation type="submission" date="2022-07" db="EMBL/GenBank/DDBJ databases">
        <title>Genome Sequence of Xylaria arbuscula.</title>
        <authorList>
            <person name="Buettner E."/>
        </authorList>
    </citation>
    <scope>NUCLEOTIDE SEQUENCE</scope>
    <source>
        <strain evidence="3">VT107</strain>
    </source>
</reference>
<keyword evidence="2" id="KW-1133">Transmembrane helix</keyword>
<comment type="caution">
    <text evidence="3">The sequence shown here is derived from an EMBL/GenBank/DDBJ whole genome shotgun (WGS) entry which is preliminary data.</text>
</comment>
<dbReference type="AlphaFoldDB" id="A0A9W8NBX2"/>
<feature type="transmembrane region" description="Helical" evidence="2">
    <location>
        <begin position="207"/>
        <end position="228"/>
    </location>
</feature>
<feature type="compositionally biased region" description="Low complexity" evidence="1">
    <location>
        <begin position="235"/>
        <end position="244"/>
    </location>
</feature>
<name>A0A9W8NBX2_9PEZI</name>
<gene>
    <name evidence="3" type="ORF">NPX13_g6726</name>
</gene>
<organism evidence="3 4">
    <name type="scientific">Xylaria arbuscula</name>
    <dbReference type="NCBI Taxonomy" id="114810"/>
    <lineage>
        <taxon>Eukaryota</taxon>
        <taxon>Fungi</taxon>
        <taxon>Dikarya</taxon>
        <taxon>Ascomycota</taxon>
        <taxon>Pezizomycotina</taxon>
        <taxon>Sordariomycetes</taxon>
        <taxon>Xylariomycetidae</taxon>
        <taxon>Xylariales</taxon>
        <taxon>Xylariaceae</taxon>
        <taxon>Xylaria</taxon>
    </lineage>
</organism>
<accession>A0A9W8NBX2</accession>
<evidence type="ECO:0000256" key="1">
    <source>
        <dbReference type="SAM" id="MobiDB-lite"/>
    </source>
</evidence>
<feature type="compositionally biased region" description="Polar residues" evidence="1">
    <location>
        <begin position="300"/>
        <end position="321"/>
    </location>
</feature>
<keyword evidence="2" id="KW-0472">Membrane</keyword>